<dbReference type="Proteomes" id="UP000682733">
    <property type="component" value="Unassembled WGS sequence"/>
</dbReference>
<comment type="caution">
    <text evidence="1">The sequence shown here is derived from an EMBL/GenBank/DDBJ whole genome shotgun (WGS) entry which is preliminary data.</text>
</comment>
<gene>
    <name evidence="1" type="ORF">OVA965_LOCUS45589</name>
    <name evidence="2" type="ORF">TMI583_LOCUS49230</name>
</gene>
<sequence length="120" mass="14200">KYAKEIVPDIVRITPPSLTPFVYIFCLNMEYLIDWASEQECVLKGGMYHHEKDLLKKMTTDIAEYIQEKLAEYRLKKDLCEQWAAKLTKRVDRYRQEKCAVKYVRDPLDGDSMEDVTEES</sequence>
<dbReference type="Proteomes" id="UP000677228">
    <property type="component" value="Unassembled WGS sequence"/>
</dbReference>
<protein>
    <submittedName>
        <fullName evidence="1">Uncharacterized protein</fullName>
    </submittedName>
</protein>
<accession>A0A8S2GBG9</accession>
<name>A0A8S2GBG9_9BILA</name>
<reference evidence="1" key="1">
    <citation type="submission" date="2021-02" db="EMBL/GenBank/DDBJ databases">
        <authorList>
            <person name="Nowell W R."/>
        </authorList>
    </citation>
    <scope>NUCLEOTIDE SEQUENCE</scope>
</reference>
<evidence type="ECO:0000313" key="1">
    <source>
        <dbReference type="EMBL" id="CAF1668079.1"/>
    </source>
</evidence>
<dbReference type="AlphaFoldDB" id="A0A8S2GBG9"/>
<feature type="non-terminal residue" evidence="1">
    <location>
        <position position="1"/>
    </location>
</feature>
<dbReference type="EMBL" id="CAJOBA010105925">
    <property type="protein sequence ID" value="CAF4537132.1"/>
    <property type="molecule type" value="Genomic_DNA"/>
</dbReference>
<organism evidence="1 3">
    <name type="scientific">Didymodactylos carnosus</name>
    <dbReference type="NCBI Taxonomy" id="1234261"/>
    <lineage>
        <taxon>Eukaryota</taxon>
        <taxon>Metazoa</taxon>
        <taxon>Spiralia</taxon>
        <taxon>Gnathifera</taxon>
        <taxon>Rotifera</taxon>
        <taxon>Eurotatoria</taxon>
        <taxon>Bdelloidea</taxon>
        <taxon>Philodinida</taxon>
        <taxon>Philodinidae</taxon>
        <taxon>Didymodactylos</taxon>
    </lineage>
</organism>
<evidence type="ECO:0000313" key="3">
    <source>
        <dbReference type="Proteomes" id="UP000677228"/>
    </source>
</evidence>
<dbReference type="EMBL" id="CAJNOK010073224">
    <property type="protein sequence ID" value="CAF1668079.1"/>
    <property type="molecule type" value="Genomic_DNA"/>
</dbReference>
<evidence type="ECO:0000313" key="2">
    <source>
        <dbReference type="EMBL" id="CAF4537132.1"/>
    </source>
</evidence>
<proteinExistence type="predicted"/>